<dbReference type="InterPro" id="IPR011249">
    <property type="entry name" value="Metalloenz_LuxS/M16"/>
</dbReference>
<evidence type="ECO:0000256" key="4">
    <source>
        <dbReference type="ARBA" id="ARBA00022833"/>
    </source>
</evidence>
<evidence type="ECO:0000256" key="1">
    <source>
        <dbReference type="ARBA" id="ARBA00007261"/>
    </source>
</evidence>
<evidence type="ECO:0000259" key="7">
    <source>
        <dbReference type="Pfam" id="PF00675"/>
    </source>
</evidence>
<keyword evidence="5" id="KW-0482">Metalloprotease</keyword>
<proteinExistence type="inferred from homology"/>
<protein>
    <recommendedName>
        <fullName evidence="11">Peptidase M16 inactive domain-containing protein</fullName>
    </recommendedName>
</protein>
<evidence type="ECO:0000313" key="9">
    <source>
        <dbReference type="EMBL" id="EOA57789.1"/>
    </source>
</evidence>
<evidence type="ECO:0000256" key="2">
    <source>
        <dbReference type="ARBA" id="ARBA00022670"/>
    </source>
</evidence>
<accession>U6RME4</accession>
<dbReference type="RefSeq" id="WP_005936784.1">
    <property type="nucleotide sequence ID" value="NZ_KB890320.1"/>
</dbReference>
<reference evidence="9 10" key="1">
    <citation type="submission" date="2013-04" db="EMBL/GenBank/DDBJ databases">
        <title>The Genome Sequence of Bacteroides massiliensis DSM 17679.</title>
        <authorList>
            <consortium name="The Broad Institute Genomics Platform"/>
            <person name="Earl A."/>
            <person name="Ward D."/>
            <person name="Feldgarden M."/>
            <person name="Gevers D."/>
            <person name="Martens E."/>
            <person name="Fenner L."/>
            <person name="Roux V."/>
            <person name="Mallet M.N."/>
            <person name="Raoult D."/>
            <person name="Walker B."/>
            <person name="Young S."/>
            <person name="Zeng Q."/>
            <person name="Gargeya S."/>
            <person name="Fitzgerald M."/>
            <person name="Haas B."/>
            <person name="Abouelleil A."/>
            <person name="Allen A.W."/>
            <person name="Alvarado L."/>
            <person name="Arachchi H.M."/>
            <person name="Berlin A.M."/>
            <person name="Chapman S.B."/>
            <person name="Gainer-Dewar J."/>
            <person name="Goldberg J."/>
            <person name="Griggs A."/>
            <person name="Gujja S."/>
            <person name="Hansen M."/>
            <person name="Howarth C."/>
            <person name="Imamovic A."/>
            <person name="Ireland A."/>
            <person name="Larimer J."/>
            <person name="McCowan C."/>
            <person name="Murphy C."/>
            <person name="Pearson M."/>
            <person name="Poon T.W."/>
            <person name="Priest M."/>
            <person name="Roberts A."/>
            <person name="Saif S."/>
            <person name="Shea T."/>
            <person name="Sisk P."/>
            <person name="Sykes S."/>
            <person name="Wortman J."/>
            <person name="Nusbaum C."/>
            <person name="Birren B."/>
        </authorList>
    </citation>
    <scope>NUCLEOTIDE SEQUENCE [LARGE SCALE GENOMIC DNA]</scope>
    <source>
        <strain evidence="10">B84634 / Timone 84634 / DSM 17679 / JCM 13223</strain>
    </source>
</reference>
<dbReference type="OrthoDB" id="9811314at2"/>
<dbReference type="SUPFAM" id="SSF63411">
    <property type="entry name" value="LuxS/MPP-like metallohydrolase"/>
    <property type="match status" value="4"/>
</dbReference>
<dbReference type="PANTHER" id="PTHR43690">
    <property type="entry name" value="NARDILYSIN"/>
    <property type="match status" value="1"/>
</dbReference>
<evidence type="ECO:0000259" key="8">
    <source>
        <dbReference type="Pfam" id="PF05193"/>
    </source>
</evidence>
<name>U6RME4_9BACT</name>
<evidence type="ECO:0000256" key="6">
    <source>
        <dbReference type="SAM" id="SignalP"/>
    </source>
</evidence>
<sequence>MNKLTKLACLSLFLLFSASISSAAPKDYRYTTVPNDPLKARIYTLDNGLKVYMTVNKETPRIQTYIAVRVGGKNDPAETTGLAHYFEHLMFKGTTHFGTQNYEAERPLLDRIEQQFEVYRKTTDEAQRKAIYHVIDSLSYEASKYAIPNEYDKLMAAIGANGTNAYTSFDVTCYTEDIPSNQVENWAKIQADRFKNSIIRGFHTELETVYEEKNMSLTQDPRKVSETMLAALFPHHPYGTQTVLGTQDDLKNPSITNIKNYYKTWYVPNNMAICLSGDFNPDEMIATIDKYFGDMKPNPNLPKLTVKPETPITEPIVREVLGPDAESVTLAWRFPGSASKEYETLQIVSQIMNNGKAGLMDINLNQQQKVLGAYAYVYNLSDYCAFIMQGRTKEGQTLDEVKDLFLGEIAKLKSGDFDENMLQANINNFKKYQIQQLEYNSIRADMFVQSFVNGTDWTDEVTALERMSKLTKADIVAFANKYFTDSNYAIIYKKTGKDPNEKKISKPEITPIVMNRDAASNFLKEVQGSKVQPIEPVFIDYNKDMDQFAWNKDVPVLYKQNTTNDLFYLRYIFEMGNNNDKKLGTAAQYLRFLGTSDMTLEQLNSKFYGLACSFNVSPGDDRTYITLSGLNENLPQAIELFEKILADAQPDKTAYDNMVKNILKSRTDAKLNQMQNFIRLLTYAVYGKESATRNLLSTEELQNMNPSELTDRIHKLTSFKHRIMYYGPSSEQELTDVLNKYHKVPAQLQDIPAGKKFVMQPTPSNKVLIAPYEAKQIYMVQYSNRGEKFNPEVEPIRSLYNEYFGGGMNSIVFQEMRESRGLAYSAWAGIVTGGKVIYPYTVQTQIATQNDKMMDAIKTFNDIINNMPESEAAFKLAKEGIISRLRTDRIIKDNILWSYIYAQDMGMNVDKRIKQYNDVQKMTLQDVIGFQKKWMKDRTYTYCILGDKKELDMEALKTIAPIEELTQEEIFGY</sequence>
<evidence type="ECO:0000256" key="3">
    <source>
        <dbReference type="ARBA" id="ARBA00022801"/>
    </source>
</evidence>
<feature type="signal peptide" evidence="6">
    <location>
        <begin position="1"/>
        <end position="23"/>
    </location>
</feature>
<feature type="domain" description="Peptidase M16 C-terminal" evidence="8">
    <location>
        <begin position="257"/>
        <end position="427"/>
    </location>
</feature>
<feature type="domain" description="Peptidase M16 N-terminal" evidence="7">
    <location>
        <begin position="57"/>
        <end position="104"/>
    </location>
</feature>
<dbReference type="HOGENOM" id="CLU_306466_0_0_10"/>
<dbReference type="Gene3D" id="3.30.830.10">
    <property type="entry name" value="Metalloenzyme, LuxS/M16 peptidase-like"/>
    <property type="match status" value="4"/>
</dbReference>
<feature type="domain" description="Peptidase M16 N-terminal" evidence="7">
    <location>
        <begin position="133"/>
        <end position="241"/>
    </location>
</feature>
<dbReference type="GO" id="GO:0008237">
    <property type="term" value="F:metallopeptidase activity"/>
    <property type="evidence" value="ECO:0007669"/>
    <property type="project" value="UniProtKB-KW"/>
</dbReference>
<keyword evidence="6" id="KW-0732">Signal</keyword>
<dbReference type="GO" id="GO:0006508">
    <property type="term" value="P:proteolysis"/>
    <property type="evidence" value="ECO:0007669"/>
    <property type="project" value="UniProtKB-KW"/>
</dbReference>
<keyword evidence="3" id="KW-0378">Hydrolase</keyword>
<keyword evidence="4" id="KW-0862">Zinc</keyword>
<comment type="caution">
    <text evidence="9">The sequence shown here is derived from an EMBL/GenBank/DDBJ whole genome shotgun (WGS) entry which is preliminary data.</text>
</comment>
<feature type="domain" description="Peptidase M16 C-terminal" evidence="8">
    <location>
        <begin position="725"/>
        <end position="878"/>
    </location>
</feature>
<gene>
    <name evidence="9" type="ORF">HMPREF1534_00556</name>
</gene>
<dbReference type="GeneID" id="60063382"/>
<evidence type="ECO:0000256" key="5">
    <source>
        <dbReference type="ARBA" id="ARBA00023049"/>
    </source>
</evidence>
<dbReference type="GO" id="GO:0046872">
    <property type="term" value="F:metal ion binding"/>
    <property type="evidence" value="ECO:0007669"/>
    <property type="project" value="InterPro"/>
</dbReference>
<feature type="chain" id="PRO_5004680216" description="Peptidase M16 inactive domain-containing protein" evidence="6">
    <location>
        <begin position="24"/>
        <end position="973"/>
    </location>
</feature>
<dbReference type="Proteomes" id="UP000017831">
    <property type="component" value="Unassembled WGS sequence"/>
</dbReference>
<evidence type="ECO:0008006" key="11">
    <source>
        <dbReference type="Google" id="ProtNLM"/>
    </source>
</evidence>
<dbReference type="Pfam" id="PF00675">
    <property type="entry name" value="Peptidase_M16"/>
    <property type="match status" value="2"/>
</dbReference>
<keyword evidence="10" id="KW-1185">Reference proteome</keyword>
<dbReference type="eggNOG" id="COG0612">
    <property type="taxonomic scope" value="Bacteria"/>
</dbReference>
<dbReference type="AlphaFoldDB" id="U6RME4"/>
<keyword evidence="2" id="KW-0645">Protease</keyword>
<dbReference type="EMBL" id="AQHY01000007">
    <property type="protein sequence ID" value="EOA57789.1"/>
    <property type="molecule type" value="Genomic_DNA"/>
</dbReference>
<dbReference type="STRING" id="1121098.HMPREF1534_00556"/>
<comment type="similarity">
    <text evidence="1">Belongs to the peptidase M16 family.</text>
</comment>
<dbReference type="InterPro" id="IPR007863">
    <property type="entry name" value="Peptidase_M16_C"/>
</dbReference>
<dbReference type="PATRIC" id="fig|1121098.3.peg.567"/>
<dbReference type="InterPro" id="IPR011765">
    <property type="entry name" value="Pept_M16_N"/>
</dbReference>
<dbReference type="InterPro" id="IPR050626">
    <property type="entry name" value="Peptidase_M16"/>
</dbReference>
<dbReference type="Pfam" id="PF05193">
    <property type="entry name" value="Peptidase_M16_C"/>
    <property type="match status" value="2"/>
</dbReference>
<dbReference type="PANTHER" id="PTHR43690:SF17">
    <property type="entry name" value="PROTEIN YHJJ"/>
    <property type="match status" value="1"/>
</dbReference>
<organism evidence="9 10">
    <name type="scientific">Phocaeicola massiliensis B84634 = Timone 84634 = DSM 17679 = JCM 13223</name>
    <dbReference type="NCBI Taxonomy" id="1121098"/>
    <lineage>
        <taxon>Bacteria</taxon>
        <taxon>Pseudomonadati</taxon>
        <taxon>Bacteroidota</taxon>
        <taxon>Bacteroidia</taxon>
        <taxon>Bacteroidales</taxon>
        <taxon>Bacteroidaceae</taxon>
        <taxon>Phocaeicola</taxon>
    </lineage>
</organism>
<evidence type="ECO:0000313" key="10">
    <source>
        <dbReference type="Proteomes" id="UP000017831"/>
    </source>
</evidence>